<evidence type="ECO:0000259" key="5">
    <source>
        <dbReference type="PROSITE" id="PS51296"/>
    </source>
</evidence>
<proteinExistence type="predicted"/>
<name>A0ABV0EAN0_9BURK</name>
<dbReference type="InterPro" id="IPR036922">
    <property type="entry name" value="Rieske_2Fe-2S_sf"/>
</dbReference>
<dbReference type="Proteomes" id="UP001482231">
    <property type="component" value="Unassembled WGS sequence"/>
</dbReference>
<protein>
    <submittedName>
        <fullName evidence="6">Rieske 2Fe-2S domain-containing protein</fullName>
    </submittedName>
</protein>
<evidence type="ECO:0000256" key="4">
    <source>
        <dbReference type="ARBA" id="ARBA00023014"/>
    </source>
</evidence>
<dbReference type="Pfam" id="PF00355">
    <property type="entry name" value="Rieske"/>
    <property type="match status" value="1"/>
</dbReference>
<keyword evidence="4" id="KW-0411">Iron-sulfur</keyword>
<keyword evidence="1" id="KW-0001">2Fe-2S</keyword>
<evidence type="ECO:0000313" key="6">
    <source>
        <dbReference type="EMBL" id="MEO1765614.1"/>
    </source>
</evidence>
<dbReference type="SUPFAM" id="SSF50022">
    <property type="entry name" value="ISP domain"/>
    <property type="match status" value="1"/>
</dbReference>
<accession>A0ABV0EAN0</accession>
<keyword evidence="7" id="KW-1185">Reference proteome</keyword>
<dbReference type="RefSeq" id="WP_347305927.1">
    <property type="nucleotide sequence ID" value="NZ_JBAJEX010000001.1"/>
</dbReference>
<evidence type="ECO:0000313" key="7">
    <source>
        <dbReference type="Proteomes" id="UP001482231"/>
    </source>
</evidence>
<sequence>MADDLRLICASDELEEGGRGVRFAILHEGALKPAFAVRFEGLARAYLNQCAHVPVELDFREGEFFDDSGLYLICSTHGALYAPESGACLGGPCNGKALTPLQVVEMDGHVYVREETGHGGR</sequence>
<keyword evidence="2" id="KW-0479">Metal-binding</keyword>
<dbReference type="PANTHER" id="PTHR40261">
    <property type="match status" value="1"/>
</dbReference>
<comment type="caution">
    <text evidence="6">The sequence shown here is derived from an EMBL/GenBank/DDBJ whole genome shotgun (WGS) entry which is preliminary data.</text>
</comment>
<reference evidence="6 7" key="1">
    <citation type="submission" date="2024-02" db="EMBL/GenBank/DDBJ databases">
        <title>New thermophilic sulfur-oxidizing bacteria from a hot springs of the Uzon caldera (Kamchatka, Russia).</title>
        <authorList>
            <person name="Dukat A.M."/>
            <person name="Elcheninov A.G."/>
            <person name="Frolov E.N."/>
        </authorList>
    </citation>
    <scope>NUCLEOTIDE SEQUENCE [LARGE SCALE GENOMIC DNA]</scope>
    <source>
        <strain evidence="6 7">AK1</strain>
    </source>
</reference>
<evidence type="ECO:0000256" key="2">
    <source>
        <dbReference type="ARBA" id="ARBA00022723"/>
    </source>
</evidence>
<keyword evidence="3" id="KW-0408">Iron</keyword>
<dbReference type="PANTHER" id="PTHR40261:SF1">
    <property type="entry name" value="RIESKE DOMAIN-CONTAINING PROTEIN"/>
    <property type="match status" value="1"/>
</dbReference>
<dbReference type="PROSITE" id="PS51296">
    <property type="entry name" value="RIESKE"/>
    <property type="match status" value="1"/>
</dbReference>
<evidence type="ECO:0000256" key="1">
    <source>
        <dbReference type="ARBA" id="ARBA00022714"/>
    </source>
</evidence>
<gene>
    <name evidence="6" type="ORF">V6E02_00040</name>
</gene>
<dbReference type="EMBL" id="JBAJEX010000001">
    <property type="protein sequence ID" value="MEO1765614.1"/>
    <property type="molecule type" value="Genomic_DNA"/>
</dbReference>
<evidence type="ECO:0000256" key="3">
    <source>
        <dbReference type="ARBA" id="ARBA00023004"/>
    </source>
</evidence>
<organism evidence="6 7">
    <name type="scientific">Thiobacter aerophilum</name>
    <dbReference type="NCBI Taxonomy" id="3121275"/>
    <lineage>
        <taxon>Bacteria</taxon>
        <taxon>Pseudomonadati</taxon>
        <taxon>Pseudomonadota</taxon>
        <taxon>Betaproteobacteria</taxon>
        <taxon>Burkholderiales</taxon>
        <taxon>Thiobacteraceae</taxon>
        <taxon>Thiobacter</taxon>
    </lineage>
</organism>
<feature type="domain" description="Rieske" evidence="5">
    <location>
        <begin position="6"/>
        <end position="112"/>
    </location>
</feature>
<dbReference type="Gene3D" id="2.102.10.10">
    <property type="entry name" value="Rieske [2Fe-2S] iron-sulphur domain"/>
    <property type="match status" value="1"/>
</dbReference>
<dbReference type="InterPro" id="IPR017941">
    <property type="entry name" value="Rieske_2Fe-2S"/>
</dbReference>